<proteinExistence type="predicted"/>
<sequence>MDGATTKSNIIKAFDVLFIFVLAFVCVVMPTVLKGAVLVGWEKGGELGYTFDPVTFIGFVAAILGFFFVILFHSVKNYKY</sequence>
<dbReference type="Proteomes" id="UP000000391">
    <property type="component" value="Chromosome"/>
</dbReference>
<evidence type="ECO:0000313" key="3">
    <source>
        <dbReference type="Proteomes" id="UP000000391"/>
    </source>
</evidence>
<feature type="transmembrane region" description="Helical" evidence="1">
    <location>
        <begin position="12"/>
        <end position="33"/>
    </location>
</feature>
<keyword evidence="1" id="KW-0812">Transmembrane</keyword>
<dbReference type="AlphaFoldDB" id="D7E9D3"/>
<dbReference type="EMBL" id="CP002069">
    <property type="protein sequence ID" value="ADI74205.1"/>
    <property type="molecule type" value="Genomic_DNA"/>
</dbReference>
<protein>
    <submittedName>
        <fullName evidence="2">Uncharacterized protein</fullName>
    </submittedName>
</protein>
<keyword evidence="1" id="KW-1133">Transmembrane helix</keyword>
<dbReference type="STRING" id="644295.Metev_1347"/>
<dbReference type="HOGENOM" id="CLU_2550232_0_0_2"/>
<keyword evidence="3" id="KW-1185">Reference proteome</keyword>
<feature type="transmembrane region" description="Helical" evidence="1">
    <location>
        <begin position="53"/>
        <end position="72"/>
    </location>
</feature>
<gene>
    <name evidence="2" type="ordered locus">Metev_1347</name>
</gene>
<organism evidence="2 3">
    <name type="scientific">Methanohalobium evestigatum (strain ATCC BAA-1072 / DSM 3721 / NBRC 107634 / OCM 161 / Z-7303)</name>
    <dbReference type="NCBI Taxonomy" id="644295"/>
    <lineage>
        <taxon>Archaea</taxon>
        <taxon>Methanobacteriati</taxon>
        <taxon>Methanobacteriota</taxon>
        <taxon>Stenosarchaea group</taxon>
        <taxon>Methanomicrobia</taxon>
        <taxon>Methanosarcinales</taxon>
        <taxon>Methanosarcinaceae</taxon>
        <taxon>Methanohalobium</taxon>
    </lineage>
</organism>
<reference evidence="2 3" key="1">
    <citation type="submission" date="2010-06" db="EMBL/GenBank/DDBJ databases">
        <title>Complete sequence chromosome of Methanohalobium evestigatum Z-7303.</title>
        <authorList>
            <consortium name="US DOE Joint Genome Institute"/>
            <person name="Lucas S."/>
            <person name="Copeland A."/>
            <person name="Lapidus A."/>
            <person name="Cheng J.-F."/>
            <person name="Bruce D."/>
            <person name="Goodwin L."/>
            <person name="Pitluck S."/>
            <person name="Saunders E."/>
            <person name="Detter J.C."/>
            <person name="Han C."/>
            <person name="Tapia R."/>
            <person name="Land M."/>
            <person name="Hauser L."/>
            <person name="Kyrpides N."/>
            <person name="Mikhailova N."/>
            <person name="Sieprawska-Lupa M."/>
            <person name="Whitman W.B."/>
            <person name="Anderson I."/>
            <person name="Woyke T."/>
        </authorList>
    </citation>
    <scope>NUCLEOTIDE SEQUENCE [LARGE SCALE GENOMIC DNA]</scope>
    <source>
        <strain evidence="3">ATCC BAA-1072 / DSM 3721 / NBRC 107634 / OCM 161 / Z-7303</strain>
    </source>
</reference>
<dbReference type="KEGG" id="mev:Metev_1347"/>
<dbReference type="GeneID" id="9346982"/>
<name>D7E9D3_METEZ</name>
<dbReference type="OrthoDB" id="140588at2157"/>
<dbReference type="RefSeq" id="WP_013194771.1">
    <property type="nucleotide sequence ID" value="NC_014253.1"/>
</dbReference>
<evidence type="ECO:0000313" key="2">
    <source>
        <dbReference type="EMBL" id="ADI74205.1"/>
    </source>
</evidence>
<keyword evidence="1" id="KW-0472">Membrane</keyword>
<evidence type="ECO:0000256" key="1">
    <source>
        <dbReference type="SAM" id="Phobius"/>
    </source>
</evidence>
<accession>D7E9D3</accession>